<dbReference type="InterPro" id="IPR012337">
    <property type="entry name" value="RNaseH-like_sf"/>
</dbReference>
<dbReference type="EMBL" id="LLXJ01005765">
    <property type="protein sequence ID" value="PKB94636.1"/>
    <property type="molecule type" value="Genomic_DNA"/>
</dbReference>
<sequence length="635" mass="73921">AFKDPLSYNPSLTLHTQPNLLTPCPGCDLHDSFYIGDTRPRCIISYPSNNSITIHANLYRKNNNRFNNIFLVHKSHSELRADAFIDYNNRTHPHLRPNNNINCTTLHPTISKENFNLINNILLPSSIHSSFFSLVNLTSSLNRLEFYTDGSLSRYNDSSIMGFGWILTSDINLDVKYSGKTADWASSTKAEIFAILTCLIICPSNSHVTIYTDSQCAIDTFNSLHHYKMTPRHFQKINNNLLWQTILYIIKRLNLTIKLIKVQAHSGDKYNDMADALAKSGCDKQDIISISPIAVKTIKGYIMFNDELIIDRNIRKTTKKIINFRNTKQQISHRSLHHIKDFTFAKLINWEYTQDWFNYNPFSKATSQPYSKHISWRIKCSNYALPTLDSLNRNYPDILKGFDICFLCSTAQETNEHLWTCPESIKILKDIFKKHELIYKALIINNLDRKIIDDPNNINFNSPVFSCFNLPIETISDAKNLHCILINMIPSSLIKPFQDAKISKKLTKKLLLTFLFNLHCDIYEILWTKRNAKWKQYKIDHNITKSLFTNRVNRQKDQQRQNFNETSPNNPVNDNILNIGYTNPFMTSRCNLDDTVLWIYLTSSNFRHNLPWINSLYLDIIDSITYDQNLFYYNI</sequence>
<name>A0A2N0NJ91_9GLOM</name>
<dbReference type="VEuPathDB" id="FungiDB:RhiirFUN_026084"/>
<evidence type="ECO:0000313" key="3">
    <source>
        <dbReference type="Proteomes" id="UP000232722"/>
    </source>
</evidence>
<comment type="caution">
    <text evidence="2">The sequence shown here is derived from an EMBL/GenBank/DDBJ whole genome shotgun (WGS) entry which is preliminary data.</text>
</comment>
<dbReference type="GO" id="GO:0003676">
    <property type="term" value="F:nucleic acid binding"/>
    <property type="evidence" value="ECO:0007669"/>
    <property type="project" value="InterPro"/>
</dbReference>
<gene>
    <name evidence="2" type="ORF">RhiirA5_438341</name>
</gene>
<reference evidence="2 3" key="1">
    <citation type="submission" date="2016-04" db="EMBL/GenBank/DDBJ databases">
        <title>Genome analyses suggest a sexual origin of heterokaryosis in a supposedly ancient asexual fungus.</title>
        <authorList>
            <person name="Ropars J."/>
            <person name="Sedzielewska K."/>
            <person name="Noel J."/>
            <person name="Charron P."/>
            <person name="Farinelli L."/>
            <person name="Marton T."/>
            <person name="Kruger M."/>
            <person name="Pelin A."/>
            <person name="Brachmann A."/>
            <person name="Corradi N."/>
        </authorList>
    </citation>
    <scope>NUCLEOTIDE SEQUENCE [LARGE SCALE GENOMIC DNA]</scope>
    <source>
        <strain evidence="2 3">A5</strain>
    </source>
</reference>
<proteinExistence type="predicted"/>
<reference evidence="2 3" key="2">
    <citation type="submission" date="2017-09" db="EMBL/GenBank/DDBJ databases">
        <title>Extensive intraspecific genome diversity in a model arbuscular mycorrhizal fungus.</title>
        <authorList>
            <person name="Chen E.C."/>
            <person name="Morin E."/>
            <person name="Beaudet D."/>
            <person name="Noel J."/>
            <person name="Ndikumana S."/>
            <person name="Charron P."/>
            <person name="St-Onge C."/>
            <person name="Giorgi J."/>
            <person name="Grigoriev I.V."/>
            <person name="Roux C."/>
            <person name="Martin F.M."/>
            <person name="Corradi N."/>
        </authorList>
    </citation>
    <scope>NUCLEOTIDE SEQUENCE [LARGE SCALE GENOMIC DNA]</scope>
    <source>
        <strain evidence="2 3">A5</strain>
    </source>
</reference>
<dbReference type="AlphaFoldDB" id="A0A2N0NJ91"/>
<dbReference type="Proteomes" id="UP000232722">
    <property type="component" value="Unassembled WGS sequence"/>
</dbReference>
<feature type="non-terminal residue" evidence="2">
    <location>
        <position position="1"/>
    </location>
</feature>
<protein>
    <recommendedName>
        <fullName evidence="1">RNase H type-1 domain-containing protein</fullName>
    </recommendedName>
</protein>
<evidence type="ECO:0000313" key="2">
    <source>
        <dbReference type="EMBL" id="PKB94636.1"/>
    </source>
</evidence>
<feature type="domain" description="RNase H type-1" evidence="1">
    <location>
        <begin position="140"/>
        <end position="283"/>
    </location>
</feature>
<dbReference type="InterPro" id="IPR002156">
    <property type="entry name" value="RNaseH_domain"/>
</dbReference>
<dbReference type="VEuPathDB" id="FungiDB:RhiirA1_461759"/>
<dbReference type="Gene3D" id="3.30.420.10">
    <property type="entry name" value="Ribonuclease H-like superfamily/Ribonuclease H"/>
    <property type="match status" value="1"/>
</dbReference>
<dbReference type="PROSITE" id="PS50879">
    <property type="entry name" value="RNASE_H_1"/>
    <property type="match status" value="1"/>
</dbReference>
<organism evidence="2 3">
    <name type="scientific">Rhizophagus irregularis</name>
    <dbReference type="NCBI Taxonomy" id="588596"/>
    <lineage>
        <taxon>Eukaryota</taxon>
        <taxon>Fungi</taxon>
        <taxon>Fungi incertae sedis</taxon>
        <taxon>Mucoromycota</taxon>
        <taxon>Glomeromycotina</taxon>
        <taxon>Glomeromycetes</taxon>
        <taxon>Glomerales</taxon>
        <taxon>Glomeraceae</taxon>
        <taxon>Rhizophagus</taxon>
    </lineage>
</organism>
<dbReference type="SUPFAM" id="SSF53098">
    <property type="entry name" value="Ribonuclease H-like"/>
    <property type="match status" value="1"/>
</dbReference>
<evidence type="ECO:0000259" key="1">
    <source>
        <dbReference type="PROSITE" id="PS50879"/>
    </source>
</evidence>
<dbReference type="InterPro" id="IPR036397">
    <property type="entry name" value="RNaseH_sf"/>
</dbReference>
<accession>A0A2N0NJ91</accession>
<dbReference type="VEuPathDB" id="FungiDB:FUN_012238"/>
<dbReference type="Pfam" id="PF00075">
    <property type="entry name" value="RNase_H"/>
    <property type="match status" value="1"/>
</dbReference>
<dbReference type="VEuPathDB" id="FungiDB:FUN_024604"/>
<dbReference type="GO" id="GO:0004523">
    <property type="term" value="F:RNA-DNA hybrid ribonuclease activity"/>
    <property type="evidence" value="ECO:0007669"/>
    <property type="project" value="InterPro"/>
</dbReference>